<accession>A0A3N6P031</accession>
<gene>
    <name evidence="1" type="ORF">D1Y85_12180</name>
</gene>
<proteinExistence type="predicted"/>
<dbReference type="OrthoDB" id="8871616at2"/>
<evidence type="ECO:0000313" key="2">
    <source>
        <dbReference type="Proteomes" id="UP000272778"/>
    </source>
</evidence>
<dbReference type="AlphaFoldDB" id="A0A3N6P031"/>
<keyword evidence="2" id="KW-1185">Reference proteome</keyword>
<organism evidence="1 2">
    <name type="scientific">Paraburkholderia dinghuensis</name>
    <dbReference type="NCBI Taxonomy" id="2305225"/>
    <lineage>
        <taxon>Bacteria</taxon>
        <taxon>Pseudomonadati</taxon>
        <taxon>Pseudomonadota</taxon>
        <taxon>Betaproteobacteria</taxon>
        <taxon>Burkholderiales</taxon>
        <taxon>Burkholderiaceae</taxon>
        <taxon>Paraburkholderia</taxon>
    </lineage>
</organism>
<name>A0A3N6P031_9BURK</name>
<protein>
    <submittedName>
        <fullName evidence="1">Uncharacterized protein</fullName>
    </submittedName>
</protein>
<dbReference type="Proteomes" id="UP000272778">
    <property type="component" value="Unassembled WGS sequence"/>
</dbReference>
<reference evidence="1 2" key="1">
    <citation type="submission" date="2018-11" db="EMBL/GenBank/DDBJ databases">
        <title>Paraburkholderia sp. DHOA04, isolated from soil.</title>
        <authorList>
            <person name="Gao Z.-H."/>
            <person name="Qiu L.-H."/>
            <person name="Fu J.-C."/>
        </authorList>
    </citation>
    <scope>NUCLEOTIDE SEQUENCE [LARGE SCALE GENOMIC DNA]</scope>
    <source>
        <strain evidence="1 2">DHOA04</strain>
    </source>
</reference>
<evidence type="ECO:0000313" key="1">
    <source>
        <dbReference type="EMBL" id="RQH06623.1"/>
    </source>
</evidence>
<dbReference type="RefSeq" id="WP_124151300.1">
    <property type="nucleotide sequence ID" value="NZ_RQIS01000007.1"/>
</dbReference>
<sequence>MPSLRIDNFYGIVPRLHPVDLKPGYAVRAEDVRLTHGTLMPWRERLPVADVPAGSLTVEPFGCGWLAWDKCVEVAPWLPHCNRLFVTGDAPYPTVGRPQPDGTFAWCRLGVPCPGAGPIATPVSPLPAGDNADDDAALSNETEGRDYLATYVNAWCEEGGPSWPGNEFICNDGDTVIVTGLPPTPDPEWCVTGVNLYRRVTGFRTGREQVEEHITSYCLVATLPVGTPSYTDSTLNMDLGAVLTTLEFMPPPACLRGILAIPETGTLVGFCGCDLFFSANGQPWNWPEAERMTLDYPIVSLRALDVMWYGATIFAATTGTPYTIQGTSPGCKKRECRRVRQYVMPFPMVTCCSNRGSVVTPMGMVYVSTDGLVLLPSWGQPKVITDQWFAQDDWRKLRPDTMRLGWYAGTLFCVSDSDAFMLTIDTEAYSNWETYRLSSLSDRPVFLCSAGNGELFMLNEDGTVSQWNAGTTLRPYEWESKWFESPGQTYFLAGRVWCNGEHAGGNCSSASADFALKADQRIVFHRIVAGHDYFRIKPYGRHMIHGVILRGTGTVWAVHVATSLRELALEQHGR</sequence>
<dbReference type="EMBL" id="RQIS01000007">
    <property type="protein sequence ID" value="RQH06623.1"/>
    <property type="molecule type" value="Genomic_DNA"/>
</dbReference>
<comment type="caution">
    <text evidence="1">The sequence shown here is derived from an EMBL/GenBank/DDBJ whole genome shotgun (WGS) entry which is preliminary data.</text>
</comment>